<evidence type="ECO:0000256" key="2">
    <source>
        <dbReference type="ARBA" id="ARBA00001947"/>
    </source>
</evidence>
<dbReference type="GO" id="GO:0009378">
    <property type="term" value="F:four-way junction helicase activity"/>
    <property type="evidence" value="ECO:0007669"/>
    <property type="project" value="TreeGrafter"/>
</dbReference>
<keyword evidence="11" id="KW-0238">DNA-binding</keyword>
<dbReference type="NCBIfam" id="TIGR00614">
    <property type="entry name" value="recQ_fam"/>
    <property type="match status" value="1"/>
</dbReference>
<comment type="cofactor">
    <cofactor evidence="2">
        <name>Zn(2+)</name>
        <dbReference type="ChEBI" id="CHEBI:29105"/>
    </cofactor>
</comment>
<keyword evidence="4" id="KW-0479">Metal-binding</keyword>
<dbReference type="SUPFAM" id="SSF52540">
    <property type="entry name" value="P-loop containing nucleoside triphosphate hydrolases"/>
    <property type="match status" value="1"/>
</dbReference>
<accession>A0A1G9DR13</accession>
<dbReference type="SUPFAM" id="SSF47819">
    <property type="entry name" value="HRDC-like"/>
    <property type="match status" value="1"/>
</dbReference>
<dbReference type="EMBL" id="FNFY01000006">
    <property type="protein sequence ID" value="SDK66260.1"/>
    <property type="molecule type" value="Genomic_DNA"/>
</dbReference>
<comment type="cofactor">
    <cofactor evidence="1">
        <name>Mg(2+)</name>
        <dbReference type="ChEBI" id="CHEBI:18420"/>
    </cofactor>
</comment>
<dbReference type="GO" id="GO:0030894">
    <property type="term" value="C:replisome"/>
    <property type="evidence" value="ECO:0007669"/>
    <property type="project" value="TreeGrafter"/>
</dbReference>
<keyword evidence="21" id="KW-1185">Reference proteome</keyword>
<protein>
    <recommendedName>
        <fullName evidence="16">DNA helicase RecQ</fullName>
        <ecNumber evidence="16">5.6.2.4</ecNumber>
    </recommendedName>
</protein>
<dbReference type="GO" id="GO:0043590">
    <property type="term" value="C:bacterial nucleoid"/>
    <property type="evidence" value="ECO:0007669"/>
    <property type="project" value="TreeGrafter"/>
</dbReference>
<dbReference type="PANTHER" id="PTHR13710">
    <property type="entry name" value="DNA HELICASE RECQ FAMILY MEMBER"/>
    <property type="match status" value="1"/>
</dbReference>
<dbReference type="GO" id="GO:0009432">
    <property type="term" value="P:SOS response"/>
    <property type="evidence" value="ECO:0007669"/>
    <property type="project" value="UniProtKB-UniRule"/>
</dbReference>
<keyword evidence="7" id="KW-0378">Hydrolase</keyword>
<dbReference type="STRING" id="576118.SAMN05216216_106107"/>
<dbReference type="GO" id="GO:0003677">
    <property type="term" value="F:DNA binding"/>
    <property type="evidence" value="ECO:0007669"/>
    <property type="project" value="UniProtKB-KW"/>
</dbReference>
<dbReference type="Gene3D" id="1.10.150.80">
    <property type="entry name" value="HRDC domain"/>
    <property type="match status" value="1"/>
</dbReference>
<evidence type="ECO:0000313" key="20">
    <source>
        <dbReference type="EMBL" id="SDK66260.1"/>
    </source>
</evidence>
<dbReference type="Pfam" id="PF00271">
    <property type="entry name" value="Helicase_C"/>
    <property type="match status" value="1"/>
</dbReference>
<keyword evidence="6" id="KW-0227">DNA damage</keyword>
<proteinExistence type="inferred from homology"/>
<comment type="similarity">
    <text evidence="3">Belongs to the helicase family. RecQ subfamily.</text>
</comment>
<dbReference type="InterPro" id="IPR027417">
    <property type="entry name" value="P-loop_NTPase"/>
</dbReference>
<dbReference type="GO" id="GO:0046872">
    <property type="term" value="F:metal ion binding"/>
    <property type="evidence" value="ECO:0007669"/>
    <property type="project" value="UniProtKB-KW"/>
</dbReference>
<dbReference type="InterPro" id="IPR044876">
    <property type="entry name" value="HRDC_dom_sf"/>
</dbReference>
<dbReference type="InterPro" id="IPR002121">
    <property type="entry name" value="HRDC_dom"/>
</dbReference>
<evidence type="ECO:0000256" key="8">
    <source>
        <dbReference type="ARBA" id="ARBA00022806"/>
    </source>
</evidence>
<dbReference type="CDD" id="cd17920">
    <property type="entry name" value="DEXHc_RecQ"/>
    <property type="match status" value="1"/>
</dbReference>
<dbReference type="RefSeq" id="WP_245696620.1">
    <property type="nucleotide sequence ID" value="NZ_FNFY01000006.1"/>
</dbReference>
<dbReference type="SMART" id="SM00487">
    <property type="entry name" value="DEXDc"/>
    <property type="match status" value="1"/>
</dbReference>
<dbReference type="Pfam" id="PF16124">
    <property type="entry name" value="RecQ_Zn_bind"/>
    <property type="match status" value="1"/>
</dbReference>
<evidence type="ECO:0000256" key="3">
    <source>
        <dbReference type="ARBA" id="ARBA00005446"/>
    </source>
</evidence>
<gene>
    <name evidence="20" type="ORF">SAMN05216216_106107</name>
</gene>
<dbReference type="InterPro" id="IPR001650">
    <property type="entry name" value="Helicase_C-like"/>
</dbReference>
<evidence type="ECO:0000259" key="19">
    <source>
        <dbReference type="PROSITE" id="PS51194"/>
    </source>
</evidence>
<dbReference type="SUPFAM" id="SSF46785">
    <property type="entry name" value="Winged helix' DNA-binding domain"/>
    <property type="match status" value="1"/>
</dbReference>
<dbReference type="GO" id="GO:0005737">
    <property type="term" value="C:cytoplasm"/>
    <property type="evidence" value="ECO:0007669"/>
    <property type="project" value="TreeGrafter"/>
</dbReference>
<dbReference type="InterPro" id="IPR036390">
    <property type="entry name" value="WH_DNA-bd_sf"/>
</dbReference>
<evidence type="ECO:0000313" key="21">
    <source>
        <dbReference type="Proteomes" id="UP000199008"/>
    </source>
</evidence>
<evidence type="ECO:0000256" key="14">
    <source>
        <dbReference type="ARBA" id="ARBA00023235"/>
    </source>
</evidence>
<dbReference type="Pfam" id="PF09382">
    <property type="entry name" value="RQC"/>
    <property type="match status" value="1"/>
</dbReference>
<keyword evidence="14" id="KW-0413">Isomerase</keyword>
<dbReference type="GO" id="GO:0006310">
    <property type="term" value="P:DNA recombination"/>
    <property type="evidence" value="ECO:0007669"/>
    <property type="project" value="UniProtKB-UniRule"/>
</dbReference>
<evidence type="ECO:0000256" key="4">
    <source>
        <dbReference type="ARBA" id="ARBA00022723"/>
    </source>
</evidence>
<dbReference type="GO" id="GO:0043138">
    <property type="term" value="F:3'-5' DNA helicase activity"/>
    <property type="evidence" value="ECO:0007669"/>
    <property type="project" value="UniProtKB-EC"/>
</dbReference>
<evidence type="ECO:0000256" key="15">
    <source>
        <dbReference type="ARBA" id="ARBA00034617"/>
    </source>
</evidence>
<dbReference type="PROSITE" id="PS50967">
    <property type="entry name" value="HRDC"/>
    <property type="match status" value="1"/>
</dbReference>
<keyword evidence="8 20" id="KW-0347">Helicase</keyword>
<dbReference type="Proteomes" id="UP000199008">
    <property type="component" value="Unassembled WGS sequence"/>
</dbReference>
<dbReference type="Pfam" id="PF00270">
    <property type="entry name" value="DEAD"/>
    <property type="match status" value="1"/>
</dbReference>
<keyword evidence="9" id="KW-0862">Zinc</keyword>
<evidence type="ECO:0000256" key="16">
    <source>
        <dbReference type="NCBIfam" id="TIGR01389"/>
    </source>
</evidence>
<sequence>MIETTLQKYFGFKTFRPKQRNIINSVKNGENTLGVLPTGSGKSLCFQVPGLELVGITLVISPLISLMKDQVEDLNRIGIPAEYLNSTLKKSEIESLMQDGLKGRYKFLYVAPERFNNEEFCKFVRKLDIPLVAFDEAHCISKWGHDFRPSYQEVIPAIQSLIPEATFVALTATATEEVQENIQELLNIKDEHVVLQSIKRDNLHLTVNKTYQREQFILSYIEERRHMSGIVYAATRAEVEKISSYLKDKNIDNVIYHGGLSKKERDDNQHAFVSDLVNIVVATNAFGMGINKPDIRFIIHNNLPGDVESYYQEIGRAGRDGKVSECILLSSERDVNLHQFFIDRSNGTDQHKDHMRSKLDKMIQYNRTSKCLMSFMVKYFDADEYVRSCGHCVNCLSDDRTYNMKDEAKTVLNLIQDTDEPLTKEHIIQVLRGERSENVLFNGLDKSAYFGLMGNYLTGELHHILDELILNGHVHYKDEHLQLVDLSFYILKENKDIYTVPFRKQFKEKVNISTASSPNEMLFQKLMGKRASLAEKYRVDEESIFSDSTLKEFARKLPASKQDMVHLAGVGNYKLKHYCPHFLKVIRQHKEHLAAHNKNTNQKSPQKN</sequence>
<dbReference type="GO" id="GO:0006260">
    <property type="term" value="P:DNA replication"/>
    <property type="evidence" value="ECO:0007669"/>
    <property type="project" value="InterPro"/>
</dbReference>
<dbReference type="InterPro" id="IPR018982">
    <property type="entry name" value="RQC_domain"/>
</dbReference>
<evidence type="ECO:0000256" key="13">
    <source>
        <dbReference type="ARBA" id="ARBA00023204"/>
    </source>
</evidence>
<comment type="catalytic activity">
    <reaction evidence="15">
        <text>Couples ATP hydrolysis with the unwinding of duplex DNA by translocating in the 3'-5' direction.</text>
        <dbReference type="EC" id="5.6.2.4"/>
    </reaction>
</comment>
<dbReference type="PANTHER" id="PTHR13710:SF105">
    <property type="entry name" value="ATP-DEPENDENT DNA HELICASE Q1"/>
    <property type="match status" value="1"/>
</dbReference>
<dbReference type="AlphaFoldDB" id="A0A1G9DR13"/>
<dbReference type="InterPro" id="IPR014001">
    <property type="entry name" value="Helicase_ATP-bd"/>
</dbReference>
<dbReference type="InterPro" id="IPR011545">
    <property type="entry name" value="DEAD/DEAH_box_helicase_dom"/>
</dbReference>
<keyword evidence="5" id="KW-0547">Nucleotide-binding</keyword>
<evidence type="ECO:0000259" key="17">
    <source>
        <dbReference type="PROSITE" id="PS50967"/>
    </source>
</evidence>
<evidence type="ECO:0000256" key="7">
    <source>
        <dbReference type="ARBA" id="ARBA00022801"/>
    </source>
</evidence>
<dbReference type="FunFam" id="3.40.50.300:FF:001389">
    <property type="entry name" value="ATP-dependent DNA helicase RecQ"/>
    <property type="match status" value="1"/>
</dbReference>
<dbReference type="InterPro" id="IPR032284">
    <property type="entry name" value="RecQ_Zn-bd"/>
</dbReference>
<dbReference type="GO" id="GO:0005524">
    <property type="term" value="F:ATP binding"/>
    <property type="evidence" value="ECO:0007669"/>
    <property type="project" value="UniProtKB-KW"/>
</dbReference>
<dbReference type="GO" id="GO:0016787">
    <property type="term" value="F:hydrolase activity"/>
    <property type="evidence" value="ECO:0007669"/>
    <property type="project" value="UniProtKB-KW"/>
</dbReference>
<dbReference type="InterPro" id="IPR010997">
    <property type="entry name" value="HRDC-like_sf"/>
</dbReference>
<keyword evidence="12" id="KW-0233">DNA recombination</keyword>
<evidence type="ECO:0000256" key="10">
    <source>
        <dbReference type="ARBA" id="ARBA00022840"/>
    </source>
</evidence>
<dbReference type="InterPro" id="IPR004589">
    <property type="entry name" value="DNA_helicase_ATP-dep_RecQ"/>
</dbReference>
<dbReference type="NCBIfam" id="TIGR01389">
    <property type="entry name" value="recQ"/>
    <property type="match status" value="1"/>
</dbReference>
<name>A0A1G9DR13_9BACL</name>
<dbReference type="SMART" id="SM00956">
    <property type="entry name" value="RQC"/>
    <property type="match status" value="1"/>
</dbReference>
<dbReference type="Gene3D" id="1.10.10.10">
    <property type="entry name" value="Winged helix-like DNA-binding domain superfamily/Winged helix DNA-binding domain"/>
    <property type="match status" value="1"/>
</dbReference>
<dbReference type="Pfam" id="PF00570">
    <property type="entry name" value="HRDC"/>
    <property type="match status" value="1"/>
</dbReference>
<feature type="domain" description="Helicase ATP-binding" evidence="18">
    <location>
        <begin position="23"/>
        <end position="192"/>
    </location>
</feature>
<dbReference type="GO" id="GO:0006281">
    <property type="term" value="P:DNA repair"/>
    <property type="evidence" value="ECO:0007669"/>
    <property type="project" value="UniProtKB-KW"/>
</dbReference>
<evidence type="ECO:0000256" key="5">
    <source>
        <dbReference type="ARBA" id="ARBA00022741"/>
    </source>
</evidence>
<evidence type="ECO:0000256" key="9">
    <source>
        <dbReference type="ARBA" id="ARBA00022833"/>
    </source>
</evidence>
<evidence type="ECO:0000259" key="18">
    <source>
        <dbReference type="PROSITE" id="PS51192"/>
    </source>
</evidence>
<feature type="domain" description="HRDC" evidence="17">
    <location>
        <begin position="516"/>
        <end position="596"/>
    </location>
</feature>
<dbReference type="InterPro" id="IPR006293">
    <property type="entry name" value="DNA_helicase_ATP-dep_RecQ_bac"/>
</dbReference>
<dbReference type="Gene3D" id="3.40.50.300">
    <property type="entry name" value="P-loop containing nucleotide triphosphate hydrolases"/>
    <property type="match status" value="2"/>
</dbReference>
<keyword evidence="10" id="KW-0067">ATP-binding</keyword>
<dbReference type="PROSITE" id="PS51192">
    <property type="entry name" value="HELICASE_ATP_BIND_1"/>
    <property type="match status" value="1"/>
</dbReference>
<dbReference type="SMART" id="SM00490">
    <property type="entry name" value="HELICc"/>
    <property type="match status" value="1"/>
</dbReference>
<organism evidence="20 21">
    <name type="scientific">Lacicoccus qingdaonensis</name>
    <dbReference type="NCBI Taxonomy" id="576118"/>
    <lineage>
        <taxon>Bacteria</taxon>
        <taxon>Bacillati</taxon>
        <taxon>Bacillota</taxon>
        <taxon>Bacilli</taxon>
        <taxon>Bacillales</taxon>
        <taxon>Salinicoccaceae</taxon>
        <taxon>Lacicoccus</taxon>
    </lineage>
</organism>
<feature type="domain" description="Helicase C-terminal" evidence="19">
    <location>
        <begin position="212"/>
        <end position="363"/>
    </location>
</feature>
<dbReference type="EC" id="5.6.2.4" evidence="16"/>
<evidence type="ECO:0000256" key="6">
    <source>
        <dbReference type="ARBA" id="ARBA00022763"/>
    </source>
</evidence>
<evidence type="ECO:0000256" key="12">
    <source>
        <dbReference type="ARBA" id="ARBA00023172"/>
    </source>
</evidence>
<dbReference type="SMART" id="SM00341">
    <property type="entry name" value="HRDC"/>
    <property type="match status" value="1"/>
</dbReference>
<evidence type="ECO:0000256" key="1">
    <source>
        <dbReference type="ARBA" id="ARBA00001946"/>
    </source>
</evidence>
<keyword evidence="13" id="KW-0234">DNA repair</keyword>
<reference evidence="21" key="1">
    <citation type="submission" date="2016-10" db="EMBL/GenBank/DDBJ databases">
        <authorList>
            <person name="Varghese N."/>
            <person name="Submissions S."/>
        </authorList>
    </citation>
    <scope>NUCLEOTIDE SEQUENCE [LARGE SCALE GENOMIC DNA]</scope>
    <source>
        <strain evidence="21">CGMCC 1.8895</strain>
    </source>
</reference>
<evidence type="ECO:0000256" key="11">
    <source>
        <dbReference type="ARBA" id="ARBA00023125"/>
    </source>
</evidence>
<dbReference type="PROSITE" id="PS51194">
    <property type="entry name" value="HELICASE_CTER"/>
    <property type="match status" value="1"/>
</dbReference>
<dbReference type="InterPro" id="IPR036388">
    <property type="entry name" value="WH-like_DNA-bd_sf"/>
</dbReference>